<dbReference type="PANTHER" id="PTHR34216:SF13">
    <property type="entry name" value="XYLANASE_CHITIN DEACETYLASE"/>
    <property type="match status" value="1"/>
</dbReference>
<proteinExistence type="predicted"/>
<evidence type="ECO:0000313" key="4">
    <source>
        <dbReference type="Proteomes" id="UP000254799"/>
    </source>
</evidence>
<dbReference type="InterPro" id="IPR011330">
    <property type="entry name" value="Glyco_hydro/deAcase_b/a-brl"/>
</dbReference>
<dbReference type="GO" id="GO:0016810">
    <property type="term" value="F:hydrolase activity, acting on carbon-nitrogen (but not peptide) bonds"/>
    <property type="evidence" value="ECO:0007669"/>
    <property type="project" value="InterPro"/>
</dbReference>
<dbReference type="SUPFAM" id="SSF88713">
    <property type="entry name" value="Glycoside hydrolase/deacetylase"/>
    <property type="match status" value="1"/>
</dbReference>
<gene>
    <name evidence="3" type="primary">pgaB_3</name>
    <name evidence="3" type="ORF">NCTC8849_01112</name>
</gene>
<dbReference type="EC" id="3.5.1.-" evidence="3"/>
<evidence type="ECO:0000259" key="2">
    <source>
        <dbReference type="PROSITE" id="PS51677"/>
    </source>
</evidence>
<dbReference type="InterPro" id="IPR051398">
    <property type="entry name" value="Polysacch_Deacetylase"/>
</dbReference>
<dbReference type="EMBL" id="UGLC01000002">
    <property type="protein sequence ID" value="STT52574.1"/>
    <property type="molecule type" value="Genomic_DNA"/>
</dbReference>
<accession>A0A377WCM5</accession>
<dbReference type="PANTHER" id="PTHR34216">
    <property type="match status" value="1"/>
</dbReference>
<organism evidence="3 4">
    <name type="scientific">Klebsiella pneumoniae</name>
    <dbReference type="NCBI Taxonomy" id="573"/>
    <lineage>
        <taxon>Bacteria</taxon>
        <taxon>Pseudomonadati</taxon>
        <taxon>Pseudomonadota</taxon>
        <taxon>Gammaproteobacteria</taxon>
        <taxon>Enterobacterales</taxon>
        <taxon>Enterobacteriaceae</taxon>
        <taxon>Klebsiella/Raoultella group</taxon>
        <taxon>Klebsiella</taxon>
        <taxon>Klebsiella pneumoniae complex</taxon>
    </lineage>
</organism>
<keyword evidence="1" id="KW-0732">Signal</keyword>
<dbReference type="InterPro" id="IPR002509">
    <property type="entry name" value="NODB_dom"/>
</dbReference>
<dbReference type="Proteomes" id="UP000254799">
    <property type="component" value="Unassembled WGS sequence"/>
</dbReference>
<feature type="domain" description="NodB homology" evidence="2">
    <location>
        <begin position="61"/>
        <end position="98"/>
    </location>
</feature>
<dbReference type="AlphaFoldDB" id="A0A377WCM5"/>
<dbReference type="Gene3D" id="3.20.20.370">
    <property type="entry name" value="Glycoside hydrolase/deacetylase"/>
    <property type="match status" value="1"/>
</dbReference>
<name>A0A377WCM5_KLEPN</name>
<reference evidence="3 4" key="1">
    <citation type="submission" date="2018-06" db="EMBL/GenBank/DDBJ databases">
        <authorList>
            <consortium name="Pathogen Informatics"/>
            <person name="Doyle S."/>
        </authorList>
    </citation>
    <scope>NUCLEOTIDE SEQUENCE [LARGE SCALE GENOMIC DNA]</scope>
    <source>
        <strain evidence="3 4">NCTC8849</strain>
    </source>
</reference>
<protein>
    <submittedName>
        <fullName evidence="3">Polysaccharide deacetylase</fullName>
        <ecNumber evidence="3">3.5.1.-</ecNumber>
    </submittedName>
</protein>
<sequence>MLTYHHILRDEENTRFRHTSTTTSVRAFTNQMTWLRDQGYTTLTLYQLEGYVRNKINLPARAVAITFDDGLKSVNRYAYPVLKQYGFHATRVYYLLAY</sequence>
<keyword evidence="3" id="KW-0378">Hydrolase</keyword>
<dbReference type="Pfam" id="PF01522">
    <property type="entry name" value="Polysacc_deac_1"/>
    <property type="match status" value="1"/>
</dbReference>
<dbReference type="GO" id="GO:0005975">
    <property type="term" value="P:carbohydrate metabolic process"/>
    <property type="evidence" value="ECO:0007669"/>
    <property type="project" value="InterPro"/>
</dbReference>
<evidence type="ECO:0000256" key="1">
    <source>
        <dbReference type="ARBA" id="ARBA00022729"/>
    </source>
</evidence>
<evidence type="ECO:0000313" key="3">
    <source>
        <dbReference type="EMBL" id="STT52574.1"/>
    </source>
</evidence>
<dbReference type="PROSITE" id="PS51677">
    <property type="entry name" value="NODB"/>
    <property type="match status" value="1"/>
</dbReference>